<dbReference type="AlphaFoldDB" id="A0A443SIN3"/>
<accession>A0A443SIN3</accession>
<dbReference type="GO" id="GO:0015918">
    <property type="term" value="P:sterol transport"/>
    <property type="evidence" value="ECO:0007669"/>
    <property type="project" value="InterPro"/>
</dbReference>
<gene>
    <name evidence="6" type="ORF">B4U80_13722</name>
</gene>
<dbReference type="Pfam" id="PF02221">
    <property type="entry name" value="E1_DerP2_DerF2"/>
    <property type="match status" value="1"/>
</dbReference>
<keyword evidence="3" id="KW-0964">Secreted</keyword>
<comment type="subcellular location">
    <subcellularLocation>
        <location evidence="1">Secreted</location>
    </subcellularLocation>
</comment>
<dbReference type="GO" id="GO:0032934">
    <property type="term" value="F:sterol binding"/>
    <property type="evidence" value="ECO:0007669"/>
    <property type="project" value="InterPro"/>
</dbReference>
<dbReference type="PANTHER" id="PTHR11306:SF68">
    <property type="entry name" value="NPC INTRACELLULAR CHOLESTEROL TRANSPORTER 2"/>
    <property type="match status" value="1"/>
</dbReference>
<evidence type="ECO:0000313" key="6">
    <source>
        <dbReference type="EMBL" id="RWS27379.1"/>
    </source>
</evidence>
<dbReference type="Gene3D" id="2.60.40.770">
    <property type="match status" value="1"/>
</dbReference>
<organism evidence="6 7">
    <name type="scientific">Leptotrombidium deliense</name>
    <dbReference type="NCBI Taxonomy" id="299467"/>
    <lineage>
        <taxon>Eukaryota</taxon>
        <taxon>Metazoa</taxon>
        <taxon>Ecdysozoa</taxon>
        <taxon>Arthropoda</taxon>
        <taxon>Chelicerata</taxon>
        <taxon>Arachnida</taxon>
        <taxon>Acari</taxon>
        <taxon>Acariformes</taxon>
        <taxon>Trombidiformes</taxon>
        <taxon>Prostigmata</taxon>
        <taxon>Anystina</taxon>
        <taxon>Parasitengona</taxon>
        <taxon>Trombiculoidea</taxon>
        <taxon>Trombiculidae</taxon>
        <taxon>Leptotrombidium</taxon>
    </lineage>
</organism>
<dbReference type="OrthoDB" id="6491179at2759"/>
<dbReference type="VEuPathDB" id="VectorBase:LDEU004664"/>
<feature type="chain" id="PRO_5019408922" evidence="4">
    <location>
        <begin position="17"/>
        <end position="144"/>
    </location>
</feature>
<dbReference type="SUPFAM" id="SSF81296">
    <property type="entry name" value="E set domains"/>
    <property type="match status" value="1"/>
</dbReference>
<dbReference type="SMART" id="SM00737">
    <property type="entry name" value="ML"/>
    <property type="match status" value="1"/>
</dbReference>
<proteinExistence type="inferred from homology"/>
<dbReference type="PANTHER" id="PTHR11306">
    <property type="entry name" value="NIEMANN PICK TYPE C2 PROTEIN NPC2-RELATED"/>
    <property type="match status" value="1"/>
</dbReference>
<evidence type="ECO:0000256" key="2">
    <source>
        <dbReference type="ARBA" id="ARBA00006370"/>
    </source>
</evidence>
<evidence type="ECO:0000313" key="7">
    <source>
        <dbReference type="Proteomes" id="UP000288716"/>
    </source>
</evidence>
<keyword evidence="4" id="KW-0732">Signal</keyword>
<sequence>MSRAVLLLVLFGCVFAKDIKFKDCANGELKSVDVDPCDSDPCVFKKGRPVTLKAKFVANHNVENVELKATIDLEGIDIKYPGLDSNGCNYLSCPLVQGKEYELVYKVPVMQGLADMRSSMKWVLTGKETRKVLGCAEVEFEVQS</sequence>
<dbReference type="STRING" id="299467.A0A443SIN3"/>
<dbReference type="InterPro" id="IPR003172">
    <property type="entry name" value="ML_dom"/>
</dbReference>
<evidence type="ECO:0000256" key="4">
    <source>
        <dbReference type="SAM" id="SignalP"/>
    </source>
</evidence>
<dbReference type="InterPro" id="IPR039670">
    <property type="entry name" value="NPC2-like"/>
</dbReference>
<dbReference type="FunFam" id="2.60.40.770:FF:000001">
    <property type="entry name" value="NPC intracellular cholesterol transporter 2"/>
    <property type="match status" value="1"/>
</dbReference>
<evidence type="ECO:0000256" key="3">
    <source>
        <dbReference type="ARBA" id="ARBA00022525"/>
    </source>
</evidence>
<dbReference type="Proteomes" id="UP000288716">
    <property type="component" value="Unassembled WGS sequence"/>
</dbReference>
<keyword evidence="7" id="KW-1185">Reference proteome</keyword>
<comment type="caution">
    <text evidence="6">The sequence shown here is derived from an EMBL/GenBank/DDBJ whole genome shotgun (WGS) entry which is preliminary data.</text>
</comment>
<comment type="similarity">
    <text evidence="2">Belongs to the NPC2 family.</text>
</comment>
<name>A0A443SIN3_9ACAR</name>
<dbReference type="EMBL" id="NCKV01002059">
    <property type="protein sequence ID" value="RWS27379.1"/>
    <property type="molecule type" value="Genomic_DNA"/>
</dbReference>
<reference evidence="6 7" key="1">
    <citation type="journal article" date="2018" name="Gigascience">
        <title>Genomes of trombidid mites reveal novel predicted allergens and laterally-transferred genes associated with secondary metabolism.</title>
        <authorList>
            <person name="Dong X."/>
            <person name="Chaisiri K."/>
            <person name="Xia D."/>
            <person name="Armstrong S.D."/>
            <person name="Fang Y."/>
            <person name="Donnelly M.J."/>
            <person name="Kadowaki T."/>
            <person name="McGarry J.W."/>
            <person name="Darby A.C."/>
            <person name="Makepeace B.L."/>
        </authorList>
    </citation>
    <scope>NUCLEOTIDE SEQUENCE [LARGE SCALE GENOMIC DNA]</scope>
    <source>
        <strain evidence="6">UoL-UT</strain>
    </source>
</reference>
<evidence type="ECO:0000256" key="1">
    <source>
        <dbReference type="ARBA" id="ARBA00004613"/>
    </source>
</evidence>
<evidence type="ECO:0000259" key="5">
    <source>
        <dbReference type="SMART" id="SM00737"/>
    </source>
</evidence>
<dbReference type="GO" id="GO:0005576">
    <property type="term" value="C:extracellular region"/>
    <property type="evidence" value="ECO:0007669"/>
    <property type="project" value="UniProtKB-SubCell"/>
</dbReference>
<protein>
    <submittedName>
        <fullName evidence="6">Group 2 allergen Blo t 2-like isoform 1</fullName>
    </submittedName>
</protein>
<feature type="domain" description="MD-2-related lipid-recognition" evidence="5">
    <location>
        <begin position="21"/>
        <end position="140"/>
    </location>
</feature>
<dbReference type="InterPro" id="IPR014756">
    <property type="entry name" value="Ig_E-set"/>
</dbReference>
<feature type="signal peptide" evidence="4">
    <location>
        <begin position="1"/>
        <end position="16"/>
    </location>
</feature>